<keyword evidence="4" id="KW-0547">Nucleotide-binding</keyword>
<dbReference type="InterPro" id="IPR045116">
    <property type="entry name" value="Clp1/Grc3"/>
</dbReference>
<evidence type="ECO:0000313" key="11">
    <source>
        <dbReference type="EMBL" id="BAI61566.1"/>
    </source>
</evidence>
<evidence type="ECO:0000256" key="2">
    <source>
        <dbReference type="ARBA" id="ARBA00012157"/>
    </source>
</evidence>
<comment type="function">
    <text evidence="7">Polynucleotide kinase that can phosphorylate the 5'-hydroxyl groups of both single-stranded RNA (ssRNA) and single-stranded DNA (ssDNA). Exhibits a strong preference for ssRNA.</text>
</comment>
<reference evidence="11 12" key="2">
    <citation type="journal article" date="2008" name="Int. J. Syst. Evol. Microbiol.">
        <title>Methanocella paludicola gen. nov., sp. nov., a methane-producing archaeon, the first isolate of the lineage 'Rice Cluster I', and proposal of the new archaeal order Methanocellales ord. nov.</title>
        <authorList>
            <person name="Sakai S."/>
            <person name="Imachi H."/>
            <person name="Hanada S."/>
            <person name="Ohashi A."/>
            <person name="Harada H."/>
            <person name="Kamagata Y."/>
        </authorList>
    </citation>
    <scope>NUCLEOTIDE SEQUENCE [LARGE SCALE GENOMIC DNA]</scope>
    <source>
        <strain evidence="12">DSM 17711 / JCM 13418 / NBRC 101707 / SANAE</strain>
    </source>
</reference>
<proteinExistence type="predicted"/>
<dbReference type="GeneID" id="8683073"/>
<comment type="catalytic activity">
    <reaction evidence="8">
        <text>a 5'-end dephospho-ribonucleoside-RNA + ATP = a 5'-end 5'-phospho-ribonucleoside-RNA + ADP + H(+)</text>
        <dbReference type="Rhea" id="RHEA:54580"/>
        <dbReference type="Rhea" id="RHEA-COMP:13936"/>
        <dbReference type="Rhea" id="RHEA-COMP:15179"/>
        <dbReference type="ChEBI" id="CHEBI:15378"/>
        <dbReference type="ChEBI" id="CHEBI:30616"/>
        <dbReference type="ChEBI" id="CHEBI:138282"/>
        <dbReference type="ChEBI" id="CHEBI:138284"/>
        <dbReference type="ChEBI" id="CHEBI:456216"/>
        <dbReference type="EC" id="2.7.1.78"/>
    </reaction>
</comment>
<dbReference type="EMBL" id="AP011532">
    <property type="protein sequence ID" value="BAI61566.1"/>
    <property type="molecule type" value="Genomic_DNA"/>
</dbReference>
<dbReference type="OrthoDB" id="359472at2157"/>
<dbReference type="FunCoup" id="D1YYP4">
    <property type="interactions" value="88"/>
</dbReference>
<dbReference type="InterPro" id="IPR032319">
    <property type="entry name" value="CLP1_P"/>
</dbReference>
<evidence type="ECO:0000256" key="8">
    <source>
        <dbReference type="ARBA" id="ARBA00044641"/>
    </source>
</evidence>
<feature type="domain" description="Clp1 P-loop" evidence="10">
    <location>
        <begin position="22"/>
        <end position="185"/>
    </location>
</feature>
<sequence>MDDTIAGILDEISGSQMAIFIGRNDTGKSTLIKRIADVVDVSIIDADIGQSDIGPPTVVSLGERNDKSYHMVDGYFCGSTTPAKHFLQLIAGMARMAGRVKRGPVLVNTTGLATGEVGRMLKTEKINALRPDVIIGLGGGLEYLDAFARAGASVIHLPVYPAVQRKTPSERKTIRQSKFKEHFENAVTVCRSFDSFSVERSLFLNGTSFKDGEMILHADISDGEALAVVADKSWDPKAFIKLRNIKAMQVYSPEDFTNVLVGLVDSEGKFAGLGIINLIDFKNEEISLLTPARSFSVIQFGSIKLDPKDFNYRGSFSGHVYRA</sequence>
<dbReference type="Proteomes" id="UP000001882">
    <property type="component" value="Chromosome"/>
</dbReference>
<dbReference type="EC" id="2.7.1.78" evidence="2"/>
<dbReference type="PANTHER" id="PTHR12755:SF3">
    <property type="entry name" value="POLYNUCLEOTIDE 5'-HYDROXYL-KINASE NOL9"/>
    <property type="match status" value="1"/>
</dbReference>
<dbReference type="SUPFAM" id="SSF52540">
    <property type="entry name" value="P-loop containing nucleoside triphosphate hydrolases"/>
    <property type="match status" value="1"/>
</dbReference>
<comment type="catalytic activity">
    <reaction evidence="9">
        <text>a 5'-end dephospho-2'-deoxyribonucleoside-DNA + ATP = a 5'-end 5'-phospho-2'-deoxyribonucleoside-DNA + ADP + H(+)</text>
        <dbReference type="Rhea" id="RHEA:15669"/>
        <dbReference type="Rhea" id="RHEA-COMP:13180"/>
        <dbReference type="Rhea" id="RHEA-COMP:13184"/>
        <dbReference type="ChEBI" id="CHEBI:15378"/>
        <dbReference type="ChEBI" id="CHEBI:30616"/>
        <dbReference type="ChEBI" id="CHEBI:136412"/>
        <dbReference type="ChEBI" id="CHEBI:136416"/>
        <dbReference type="ChEBI" id="CHEBI:456216"/>
        <dbReference type="EC" id="2.7.1.78"/>
    </reaction>
</comment>
<name>D1YYP4_METPS</name>
<dbReference type="PANTHER" id="PTHR12755">
    <property type="entry name" value="CLEAVAGE/POLYADENYLATION FACTOR IA SUBUNIT CLP1P"/>
    <property type="match status" value="1"/>
</dbReference>
<dbReference type="InParanoid" id="D1YYP4"/>
<reference evidence="11 12" key="1">
    <citation type="journal article" date="2007" name="Appl. Environ. Microbiol.">
        <title>Isolation of key methanogens for global methane emission from rice paddy fields: a novel isolate affiliated with the clone cluster rice cluster I.</title>
        <authorList>
            <person name="Sakai S."/>
            <person name="Imachi H."/>
            <person name="Sekiguchi Y."/>
            <person name="Ohashi A."/>
            <person name="Harada H."/>
            <person name="Kamagata Y."/>
        </authorList>
    </citation>
    <scope>NUCLEOTIDE SEQUENCE [LARGE SCALE GENOMIC DNA]</scope>
    <source>
        <strain evidence="12">DSM 17711 / JCM 13418 / NBRC 101707 / SANAE</strain>
    </source>
</reference>
<comment type="cofactor">
    <cofactor evidence="1">
        <name>a divalent metal cation</name>
        <dbReference type="ChEBI" id="CHEBI:60240"/>
    </cofactor>
</comment>
<organism evidence="11 12">
    <name type="scientific">Methanocella paludicola (strain DSM 17711 / JCM 13418 / NBRC 101707 / SANAE)</name>
    <dbReference type="NCBI Taxonomy" id="304371"/>
    <lineage>
        <taxon>Archaea</taxon>
        <taxon>Methanobacteriati</taxon>
        <taxon>Methanobacteriota</taxon>
        <taxon>Stenosarchaea group</taxon>
        <taxon>Methanomicrobia</taxon>
        <taxon>Methanocellales</taxon>
        <taxon>Methanocellaceae</taxon>
        <taxon>Methanocella</taxon>
    </lineage>
</organism>
<dbReference type="AlphaFoldDB" id="D1YYP4"/>
<evidence type="ECO:0000256" key="3">
    <source>
        <dbReference type="ARBA" id="ARBA00022679"/>
    </source>
</evidence>
<dbReference type="CDD" id="cd00636">
    <property type="entry name" value="TroA-like"/>
    <property type="match status" value="1"/>
</dbReference>
<reference evidence="12" key="3">
    <citation type="journal article" date="2011" name="PLoS ONE">
        <title>Genome sequence of a mesophilic hydrogenotrophic methanogen Methanocella paludicola, the first cultivated representative of the order Methanocellales.</title>
        <authorList>
            <person name="Sakai S."/>
            <person name="Takaki Y."/>
            <person name="Shimamura S."/>
            <person name="Sekine M."/>
            <person name="Tajima T."/>
            <person name="Kosugi H."/>
            <person name="Ichikawa N."/>
            <person name="Tasumi E."/>
            <person name="Hiraki A.T."/>
            <person name="Shimizu A."/>
            <person name="Kato Y."/>
            <person name="Nishiko R."/>
            <person name="Mori K."/>
            <person name="Fujita N."/>
            <person name="Imachi H."/>
            <person name="Takai K."/>
        </authorList>
    </citation>
    <scope>NUCLEOTIDE SEQUENCE [LARGE SCALE GENOMIC DNA]</scope>
    <source>
        <strain evidence="12">DSM 17711 / JCM 13418 / NBRC 101707 / SANAE</strain>
    </source>
</reference>
<dbReference type="GO" id="GO:0051734">
    <property type="term" value="F:ATP-dependent polynucleotide 5'-hydroxyl-kinase activity"/>
    <property type="evidence" value="ECO:0007669"/>
    <property type="project" value="UniProtKB-EC"/>
</dbReference>
<dbReference type="KEGG" id="mpd:MCP_1494"/>
<protein>
    <recommendedName>
        <fullName evidence="2">polynucleotide 5'-hydroxyl-kinase</fullName>
        <ecNumber evidence="2">2.7.1.78</ecNumber>
    </recommendedName>
</protein>
<keyword evidence="3" id="KW-0808">Transferase</keyword>
<dbReference type="RefSeq" id="WP_012900245.1">
    <property type="nucleotide sequence ID" value="NC_013665.1"/>
</dbReference>
<evidence type="ECO:0000256" key="4">
    <source>
        <dbReference type="ARBA" id="ARBA00022741"/>
    </source>
</evidence>
<evidence type="ECO:0000259" key="10">
    <source>
        <dbReference type="Pfam" id="PF16575"/>
    </source>
</evidence>
<dbReference type="STRING" id="304371.MCP_1494"/>
<dbReference type="Gene3D" id="3.40.50.300">
    <property type="entry name" value="P-loop containing nucleotide triphosphate hydrolases"/>
    <property type="match status" value="1"/>
</dbReference>
<keyword evidence="12" id="KW-1185">Reference proteome</keyword>
<dbReference type="InterPro" id="IPR027417">
    <property type="entry name" value="P-loop_NTPase"/>
</dbReference>
<dbReference type="GO" id="GO:0005524">
    <property type="term" value="F:ATP binding"/>
    <property type="evidence" value="ECO:0007669"/>
    <property type="project" value="UniProtKB-KW"/>
</dbReference>
<evidence type="ECO:0000256" key="9">
    <source>
        <dbReference type="ARBA" id="ARBA00044673"/>
    </source>
</evidence>
<keyword evidence="6" id="KW-0067">ATP-binding</keyword>
<accession>D1YYP4</accession>
<evidence type="ECO:0000256" key="6">
    <source>
        <dbReference type="ARBA" id="ARBA00022840"/>
    </source>
</evidence>
<dbReference type="Pfam" id="PF16575">
    <property type="entry name" value="CLP1_P"/>
    <property type="match status" value="1"/>
</dbReference>
<dbReference type="eggNOG" id="arCOG04127">
    <property type="taxonomic scope" value="Archaea"/>
</dbReference>
<evidence type="ECO:0000256" key="1">
    <source>
        <dbReference type="ARBA" id="ARBA00001968"/>
    </source>
</evidence>
<dbReference type="GO" id="GO:0006396">
    <property type="term" value="P:RNA processing"/>
    <property type="evidence" value="ECO:0007669"/>
    <property type="project" value="InterPro"/>
</dbReference>
<evidence type="ECO:0000313" key="12">
    <source>
        <dbReference type="Proteomes" id="UP000001882"/>
    </source>
</evidence>
<keyword evidence="5" id="KW-0418">Kinase</keyword>
<evidence type="ECO:0000256" key="5">
    <source>
        <dbReference type="ARBA" id="ARBA00022777"/>
    </source>
</evidence>
<evidence type="ECO:0000256" key="7">
    <source>
        <dbReference type="ARBA" id="ARBA00024737"/>
    </source>
</evidence>
<gene>
    <name evidence="11" type="ordered locus">MCP_1494</name>
</gene>